<dbReference type="InterPro" id="IPR012340">
    <property type="entry name" value="NA-bd_OB-fold"/>
</dbReference>
<dbReference type="NCBIfam" id="TIGR03635">
    <property type="entry name" value="uS17_bact"/>
    <property type="match status" value="1"/>
</dbReference>
<dbReference type="SUPFAM" id="SSF50249">
    <property type="entry name" value="Nucleic acid-binding proteins"/>
    <property type="match status" value="1"/>
</dbReference>
<dbReference type="GO" id="GO:0006412">
    <property type="term" value="P:translation"/>
    <property type="evidence" value="ECO:0007669"/>
    <property type="project" value="UniProtKB-UniRule"/>
</dbReference>
<keyword evidence="2 6" id="KW-0699">rRNA-binding</keyword>
<accession>A0A7Y2H0L2</accession>
<evidence type="ECO:0000256" key="6">
    <source>
        <dbReference type="HAMAP-Rule" id="MF_01345"/>
    </source>
</evidence>
<proteinExistence type="inferred from homology"/>
<dbReference type="PRINTS" id="PR00973">
    <property type="entry name" value="RIBOSOMALS17"/>
</dbReference>
<sequence length="84" mass="10215">MERNRRKVRQGRVMSDKMDKTVVVVLERLVKHPVYKKYIKRKKKYAIHDEQNSARTGDTVRFMEARPMSKSKRWRLIEIIDRAK</sequence>
<dbReference type="AlphaFoldDB" id="A0A7Y2H0L2"/>
<keyword evidence="5 6" id="KW-0687">Ribonucleoprotein</keyword>
<reference evidence="7 8" key="1">
    <citation type="submission" date="2020-03" db="EMBL/GenBank/DDBJ databases">
        <title>Metabolic flexibility allows generalist bacteria to become dominant in a frequently disturbed ecosystem.</title>
        <authorList>
            <person name="Chen Y.-J."/>
            <person name="Leung P.M."/>
            <person name="Bay S.K."/>
            <person name="Hugenholtz P."/>
            <person name="Kessler A.J."/>
            <person name="Shelley G."/>
            <person name="Waite D.W."/>
            <person name="Cook P.L."/>
            <person name="Greening C."/>
        </authorList>
    </citation>
    <scope>NUCLEOTIDE SEQUENCE [LARGE SCALE GENOMIC DNA]</scope>
    <source>
        <strain evidence="7">SS_bin_28</strain>
    </source>
</reference>
<dbReference type="PANTHER" id="PTHR10744:SF1">
    <property type="entry name" value="SMALL RIBOSOMAL SUBUNIT PROTEIN US17M"/>
    <property type="match status" value="1"/>
</dbReference>
<evidence type="ECO:0000256" key="1">
    <source>
        <dbReference type="ARBA" id="ARBA00010254"/>
    </source>
</evidence>
<name>A0A7Y2H0L2_UNCEI</name>
<evidence type="ECO:0000256" key="4">
    <source>
        <dbReference type="ARBA" id="ARBA00022980"/>
    </source>
</evidence>
<dbReference type="GO" id="GO:0022627">
    <property type="term" value="C:cytosolic small ribosomal subunit"/>
    <property type="evidence" value="ECO:0007669"/>
    <property type="project" value="UniProtKB-UniRule"/>
</dbReference>
<evidence type="ECO:0000256" key="3">
    <source>
        <dbReference type="ARBA" id="ARBA00022884"/>
    </source>
</evidence>
<dbReference type="InterPro" id="IPR019984">
    <property type="entry name" value="Ribosomal_uS17_bact/chlr"/>
</dbReference>
<dbReference type="CDD" id="cd00364">
    <property type="entry name" value="Ribosomal_uS17"/>
    <property type="match status" value="1"/>
</dbReference>
<dbReference type="NCBIfam" id="NF004123">
    <property type="entry name" value="PRK05610.1"/>
    <property type="match status" value="1"/>
</dbReference>
<keyword evidence="4 6" id="KW-0689">Ribosomal protein</keyword>
<evidence type="ECO:0000313" key="7">
    <source>
        <dbReference type="EMBL" id="NNF05135.1"/>
    </source>
</evidence>
<evidence type="ECO:0000256" key="5">
    <source>
        <dbReference type="ARBA" id="ARBA00023274"/>
    </source>
</evidence>
<keyword evidence="3 6" id="KW-0694">RNA-binding</keyword>
<dbReference type="Proteomes" id="UP000547674">
    <property type="component" value="Unassembled WGS sequence"/>
</dbReference>
<comment type="function">
    <text evidence="6">One of the primary rRNA binding proteins, it binds specifically to the 5'-end of 16S ribosomal RNA.</text>
</comment>
<evidence type="ECO:0000256" key="2">
    <source>
        <dbReference type="ARBA" id="ARBA00022730"/>
    </source>
</evidence>
<comment type="subunit">
    <text evidence="6">Part of the 30S ribosomal subunit.</text>
</comment>
<comment type="caution">
    <text evidence="7">The sequence shown here is derived from an EMBL/GenBank/DDBJ whole genome shotgun (WGS) entry which is preliminary data.</text>
</comment>
<dbReference type="PANTHER" id="PTHR10744">
    <property type="entry name" value="40S RIBOSOMAL PROTEIN S11 FAMILY MEMBER"/>
    <property type="match status" value="1"/>
</dbReference>
<evidence type="ECO:0000313" key="8">
    <source>
        <dbReference type="Proteomes" id="UP000547674"/>
    </source>
</evidence>
<protein>
    <recommendedName>
        <fullName evidence="6">Small ribosomal subunit protein uS17</fullName>
    </recommendedName>
</protein>
<organism evidence="7 8">
    <name type="scientific">Eiseniibacteriota bacterium</name>
    <dbReference type="NCBI Taxonomy" id="2212470"/>
    <lineage>
        <taxon>Bacteria</taxon>
        <taxon>Candidatus Eiseniibacteriota</taxon>
    </lineage>
</organism>
<dbReference type="GO" id="GO:0003735">
    <property type="term" value="F:structural constituent of ribosome"/>
    <property type="evidence" value="ECO:0007669"/>
    <property type="project" value="UniProtKB-UniRule"/>
</dbReference>
<dbReference type="Pfam" id="PF00366">
    <property type="entry name" value="Ribosomal_S17"/>
    <property type="match status" value="1"/>
</dbReference>
<comment type="similarity">
    <text evidence="1 6">Belongs to the universal ribosomal protein uS17 family.</text>
</comment>
<dbReference type="InterPro" id="IPR000266">
    <property type="entry name" value="Ribosomal_uS17"/>
</dbReference>
<dbReference type="Gene3D" id="2.40.50.140">
    <property type="entry name" value="Nucleic acid-binding proteins"/>
    <property type="match status" value="1"/>
</dbReference>
<dbReference type="HAMAP" id="MF_01345_B">
    <property type="entry name" value="Ribosomal_uS17_B"/>
    <property type="match status" value="1"/>
</dbReference>
<dbReference type="GO" id="GO:0019843">
    <property type="term" value="F:rRNA binding"/>
    <property type="evidence" value="ECO:0007669"/>
    <property type="project" value="UniProtKB-UniRule"/>
</dbReference>
<dbReference type="EMBL" id="JABDJR010000003">
    <property type="protein sequence ID" value="NNF05135.1"/>
    <property type="molecule type" value="Genomic_DNA"/>
</dbReference>
<gene>
    <name evidence="6 7" type="primary">rpsQ</name>
    <name evidence="7" type="ORF">HKN21_00105</name>
</gene>